<feature type="transmembrane region" description="Helical" evidence="5">
    <location>
        <begin position="459"/>
        <end position="479"/>
    </location>
</feature>
<dbReference type="InterPro" id="IPR005828">
    <property type="entry name" value="MFS_sugar_transport-like"/>
</dbReference>
<feature type="transmembrane region" description="Helical" evidence="5">
    <location>
        <begin position="222"/>
        <end position="242"/>
    </location>
</feature>
<dbReference type="InterPro" id="IPR036259">
    <property type="entry name" value="MFS_trans_sf"/>
</dbReference>
<protein>
    <recommendedName>
        <fullName evidence="6">Major facilitator superfamily (MFS) profile domain-containing protein</fullName>
    </recommendedName>
</protein>
<evidence type="ECO:0000313" key="8">
    <source>
        <dbReference type="Proteomes" id="UP001195483"/>
    </source>
</evidence>
<accession>A0AAE0S431</accession>
<feature type="transmembrane region" description="Helical" evidence="5">
    <location>
        <begin position="190"/>
        <end position="210"/>
    </location>
</feature>
<feature type="transmembrane region" description="Helical" evidence="5">
    <location>
        <begin position="365"/>
        <end position="386"/>
    </location>
</feature>
<sequence>MSEYEDILRQIGSFGPYQRRAFILISMFETPLAWAMLTPILLNAKVDWFCPDWSQVHVNYTDSSGNLSVLSINSWDEYETYHHIYGNDTTISVPSVQNYCPVNKTVCPGIKFHSEEGLNSIVTQWSLVCGNAYVTELITSIQMGGVLLGALLTGQLADLFGRRHILFIEHAMLVIIWFCSAFAGDWYTYAVLRFIIGGLLGGVLVVNFVLPLEIVTPEWRTFCGCIGLWAVGLMFMSLWGYFIRDWQYLVIGTSTASAFILLSWSFVPESPRWLLSRGRIKKAVKILTAMAKYNKKPIPDFSRLRQFAEREKKLREGRRKYSYWHLCRTPLATKNTLILMYGWFVASCVYYGLNFNTKNLTGNFYLNIFISGLVEIPALFFVVLVHNRLGRRLTVSMLMLIAGIFCFSILIVEQVTGRSDAMPWLTVTLAMIGKAGISGGWAALQVFSAEIFPTVIRNIGVGSCSFSARVGGIVAPQFVLLGETIASPLPFTIFGCAAIVAGLLIWLLPETKGKSLPDTLEINVEPLPTANNSNVSNEMEEALPLQTLTLDNTDYSVNAESNTVQK</sequence>
<dbReference type="SUPFAM" id="SSF103473">
    <property type="entry name" value="MFS general substrate transporter"/>
    <property type="match status" value="1"/>
</dbReference>
<dbReference type="GO" id="GO:0022857">
    <property type="term" value="F:transmembrane transporter activity"/>
    <property type="evidence" value="ECO:0007669"/>
    <property type="project" value="InterPro"/>
</dbReference>
<evidence type="ECO:0000256" key="4">
    <source>
        <dbReference type="ARBA" id="ARBA00023136"/>
    </source>
</evidence>
<feature type="transmembrane region" description="Helical" evidence="5">
    <location>
        <begin position="336"/>
        <end position="353"/>
    </location>
</feature>
<feature type="transmembrane region" description="Helical" evidence="5">
    <location>
        <begin position="165"/>
        <end position="184"/>
    </location>
</feature>
<evidence type="ECO:0000256" key="2">
    <source>
        <dbReference type="ARBA" id="ARBA00022692"/>
    </source>
</evidence>
<dbReference type="AlphaFoldDB" id="A0AAE0S431"/>
<dbReference type="EMBL" id="JAEAOA010002134">
    <property type="protein sequence ID" value="KAK3584723.1"/>
    <property type="molecule type" value="Genomic_DNA"/>
</dbReference>
<dbReference type="CDD" id="cd17317">
    <property type="entry name" value="MFS_SLC22"/>
    <property type="match status" value="1"/>
</dbReference>
<feature type="domain" description="Major facilitator superfamily (MFS) profile" evidence="6">
    <location>
        <begin position="89"/>
        <end position="513"/>
    </location>
</feature>
<reference evidence="7" key="3">
    <citation type="submission" date="2023-05" db="EMBL/GenBank/DDBJ databases">
        <authorList>
            <person name="Smith C.H."/>
        </authorList>
    </citation>
    <scope>NUCLEOTIDE SEQUENCE</scope>
    <source>
        <strain evidence="7">CHS0354</strain>
        <tissue evidence="7">Mantle</tissue>
    </source>
</reference>
<dbReference type="Gene3D" id="1.20.1250.20">
    <property type="entry name" value="MFS general substrate transporter like domains"/>
    <property type="match status" value="1"/>
</dbReference>
<keyword evidence="2 5" id="KW-0812">Transmembrane</keyword>
<evidence type="ECO:0000256" key="3">
    <source>
        <dbReference type="ARBA" id="ARBA00022989"/>
    </source>
</evidence>
<feature type="transmembrane region" description="Helical" evidence="5">
    <location>
        <begin position="248"/>
        <end position="267"/>
    </location>
</feature>
<dbReference type="GO" id="GO:0016020">
    <property type="term" value="C:membrane"/>
    <property type="evidence" value="ECO:0007669"/>
    <property type="project" value="UniProtKB-SubCell"/>
</dbReference>
<organism evidence="7 8">
    <name type="scientific">Potamilus streckersoni</name>
    <dbReference type="NCBI Taxonomy" id="2493646"/>
    <lineage>
        <taxon>Eukaryota</taxon>
        <taxon>Metazoa</taxon>
        <taxon>Spiralia</taxon>
        <taxon>Lophotrochozoa</taxon>
        <taxon>Mollusca</taxon>
        <taxon>Bivalvia</taxon>
        <taxon>Autobranchia</taxon>
        <taxon>Heteroconchia</taxon>
        <taxon>Palaeoheterodonta</taxon>
        <taxon>Unionida</taxon>
        <taxon>Unionoidea</taxon>
        <taxon>Unionidae</taxon>
        <taxon>Ambleminae</taxon>
        <taxon>Lampsilini</taxon>
        <taxon>Potamilus</taxon>
    </lineage>
</organism>
<evidence type="ECO:0000256" key="5">
    <source>
        <dbReference type="SAM" id="Phobius"/>
    </source>
</evidence>
<keyword evidence="8" id="KW-1185">Reference proteome</keyword>
<dbReference type="Pfam" id="PF00083">
    <property type="entry name" value="Sugar_tr"/>
    <property type="match status" value="1"/>
</dbReference>
<feature type="transmembrane region" description="Helical" evidence="5">
    <location>
        <begin position="132"/>
        <end position="153"/>
    </location>
</feature>
<gene>
    <name evidence="7" type="ORF">CHS0354_036500</name>
</gene>
<comment type="caution">
    <text evidence="7">The sequence shown here is derived from an EMBL/GenBank/DDBJ whole genome shotgun (WGS) entry which is preliminary data.</text>
</comment>
<evidence type="ECO:0000259" key="6">
    <source>
        <dbReference type="PROSITE" id="PS50850"/>
    </source>
</evidence>
<name>A0AAE0S431_9BIVA</name>
<dbReference type="Proteomes" id="UP001195483">
    <property type="component" value="Unassembled WGS sequence"/>
</dbReference>
<feature type="transmembrane region" description="Helical" evidence="5">
    <location>
        <begin position="424"/>
        <end position="447"/>
    </location>
</feature>
<proteinExistence type="predicted"/>
<evidence type="ECO:0000313" key="7">
    <source>
        <dbReference type="EMBL" id="KAK3584723.1"/>
    </source>
</evidence>
<feature type="transmembrane region" description="Helical" evidence="5">
    <location>
        <begin position="393"/>
        <end position="412"/>
    </location>
</feature>
<feature type="transmembrane region" description="Helical" evidence="5">
    <location>
        <begin position="485"/>
        <end position="508"/>
    </location>
</feature>
<comment type="subcellular location">
    <subcellularLocation>
        <location evidence="1">Membrane</location>
        <topology evidence="1">Multi-pass membrane protein</topology>
    </subcellularLocation>
</comment>
<keyword evidence="4 5" id="KW-0472">Membrane</keyword>
<keyword evidence="3 5" id="KW-1133">Transmembrane helix</keyword>
<reference evidence="7" key="2">
    <citation type="journal article" date="2021" name="Genome Biol. Evol.">
        <title>Developing a high-quality reference genome for a parasitic bivalve with doubly uniparental inheritance (Bivalvia: Unionida).</title>
        <authorList>
            <person name="Smith C.H."/>
        </authorList>
    </citation>
    <scope>NUCLEOTIDE SEQUENCE</scope>
    <source>
        <strain evidence="7">CHS0354</strain>
        <tissue evidence="7">Mantle</tissue>
    </source>
</reference>
<dbReference type="PROSITE" id="PS50850">
    <property type="entry name" value="MFS"/>
    <property type="match status" value="1"/>
</dbReference>
<dbReference type="PANTHER" id="PTHR24064">
    <property type="entry name" value="SOLUTE CARRIER FAMILY 22 MEMBER"/>
    <property type="match status" value="1"/>
</dbReference>
<evidence type="ECO:0000256" key="1">
    <source>
        <dbReference type="ARBA" id="ARBA00004141"/>
    </source>
</evidence>
<dbReference type="InterPro" id="IPR020846">
    <property type="entry name" value="MFS_dom"/>
</dbReference>
<feature type="transmembrane region" description="Helical" evidence="5">
    <location>
        <begin position="21"/>
        <end position="42"/>
    </location>
</feature>
<reference evidence="7" key="1">
    <citation type="journal article" date="2021" name="Genome Biol. Evol.">
        <title>A High-Quality Reference Genome for a Parasitic Bivalve with Doubly Uniparental Inheritance (Bivalvia: Unionida).</title>
        <authorList>
            <person name="Smith C.H."/>
        </authorList>
    </citation>
    <scope>NUCLEOTIDE SEQUENCE</scope>
    <source>
        <strain evidence="7">CHS0354</strain>
    </source>
</reference>